<sequence>MEVPPKIEPREPTPAPVLEYGKEQRTPIRWFRLCRAVFYTVFFVVLTLSMLAVFVWAAFVKGAMPIPAAVVSFLCLALPGSLAWAAARNAVRLWRGEDVGPI</sequence>
<name>A0A7M2X3D7_9BACT</name>
<evidence type="ECO:0000313" key="3">
    <source>
        <dbReference type="Proteomes" id="UP000593765"/>
    </source>
</evidence>
<keyword evidence="3" id="KW-1185">Reference proteome</keyword>
<keyword evidence="1" id="KW-0812">Transmembrane</keyword>
<dbReference type="RefSeq" id="WP_206295469.1">
    <property type="nucleotide sequence ID" value="NZ_CP063458.1"/>
</dbReference>
<feature type="transmembrane region" description="Helical" evidence="1">
    <location>
        <begin position="36"/>
        <end position="60"/>
    </location>
</feature>
<evidence type="ECO:0000256" key="1">
    <source>
        <dbReference type="SAM" id="Phobius"/>
    </source>
</evidence>
<protein>
    <submittedName>
        <fullName evidence="2">Uncharacterized protein</fullName>
    </submittedName>
</protein>
<keyword evidence="1" id="KW-1133">Transmembrane helix</keyword>
<keyword evidence="1" id="KW-0472">Membrane</keyword>
<gene>
    <name evidence="2" type="ORF">IPV69_12600</name>
</gene>
<proteinExistence type="predicted"/>
<organism evidence="2 3">
    <name type="scientific">Humisphaera borealis</name>
    <dbReference type="NCBI Taxonomy" id="2807512"/>
    <lineage>
        <taxon>Bacteria</taxon>
        <taxon>Pseudomonadati</taxon>
        <taxon>Planctomycetota</taxon>
        <taxon>Phycisphaerae</taxon>
        <taxon>Tepidisphaerales</taxon>
        <taxon>Tepidisphaeraceae</taxon>
        <taxon>Humisphaera</taxon>
    </lineage>
</organism>
<feature type="transmembrane region" description="Helical" evidence="1">
    <location>
        <begin position="66"/>
        <end position="87"/>
    </location>
</feature>
<dbReference type="KEGG" id="hbs:IPV69_12600"/>
<dbReference type="Proteomes" id="UP000593765">
    <property type="component" value="Chromosome"/>
</dbReference>
<evidence type="ECO:0000313" key="2">
    <source>
        <dbReference type="EMBL" id="QOV92139.1"/>
    </source>
</evidence>
<dbReference type="EMBL" id="CP063458">
    <property type="protein sequence ID" value="QOV92139.1"/>
    <property type="molecule type" value="Genomic_DNA"/>
</dbReference>
<reference evidence="2 3" key="1">
    <citation type="submission" date="2020-10" db="EMBL/GenBank/DDBJ databases">
        <title>Wide distribution of Phycisphaera-like planctomycetes from WD2101 soil group in peatlands and genome analysis of the first cultivated representative.</title>
        <authorList>
            <person name="Dedysh S.N."/>
            <person name="Beletsky A.V."/>
            <person name="Ivanova A."/>
            <person name="Kulichevskaya I.S."/>
            <person name="Suzina N.E."/>
            <person name="Philippov D.A."/>
            <person name="Rakitin A.L."/>
            <person name="Mardanov A.V."/>
            <person name="Ravin N.V."/>
        </authorList>
    </citation>
    <scope>NUCLEOTIDE SEQUENCE [LARGE SCALE GENOMIC DNA]</scope>
    <source>
        <strain evidence="2 3">M1803</strain>
    </source>
</reference>
<accession>A0A7M2X3D7</accession>
<dbReference type="AlphaFoldDB" id="A0A7M2X3D7"/>